<accession>X1R8P3</accession>
<keyword evidence="2" id="KW-0418">Kinase</keyword>
<evidence type="ECO:0008006" key="4">
    <source>
        <dbReference type="Google" id="ProtNLM"/>
    </source>
</evidence>
<keyword evidence="1" id="KW-0808">Transferase</keyword>
<evidence type="ECO:0000256" key="1">
    <source>
        <dbReference type="ARBA" id="ARBA00022679"/>
    </source>
</evidence>
<dbReference type="InterPro" id="IPR029056">
    <property type="entry name" value="Ribokinase-like"/>
</dbReference>
<dbReference type="SUPFAM" id="SSF53613">
    <property type="entry name" value="Ribokinase-like"/>
    <property type="match status" value="1"/>
</dbReference>
<sequence>MEKVLVLGSINIDFVSFVSRYPQPGETLVSNDFGIFQGGKG</sequence>
<comment type="caution">
    <text evidence="3">The sequence shown here is derived from an EMBL/GenBank/DDBJ whole genome shotgun (WGS) entry which is preliminary data.</text>
</comment>
<reference evidence="3" key="1">
    <citation type="journal article" date="2014" name="Front. Microbiol.">
        <title>High frequency of phylogenetically diverse reductive dehalogenase-homologous genes in deep subseafloor sedimentary metagenomes.</title>
        <authorList>
            <person name="Kawai M."/>
            <person name="Futagami T."/>
            <person name="Toyoda A."/>
            <person name="Takaki Y."/>
            <person name="Nishi S."/>
            <person name="Hori S."/>
            <person name="Arai W."/>
            <person name="Tsubouchi T."/>
            <person name="Morono Y."/>
            <person name="Uchiyama I."/>
            <person name="Ito T."/>
            <person name="Fujiyama A."/>
            <person name="Inagaki F."/>
            <person name="Takami H."/>
        </authorList>
    </citation>
    <scope>NUCLEOTIDE SEQUENCE</scope>
    <source>
        <strain evidence="3">Expedition CK06-06</strain>
    </source>
</reference>
<dbReference type="PRINTS" id="PR00990">
    <property type="entry name" value="RIBOKINASE"/>
</dbReference>
<dbReference type="AlphaFoldDB" id="X1R8P3"/>
<gene>
    <name evidence="3" type="ORF">S12H4_04478</name>
</gene>
<proteinExistence type="predicted"/>
<dbReference type="EMBL" id="BARW01001386">
    <property type="protein sequence ID" value="GAI59500.1"/>
    <property type="molecule type" value="Genomic_DNA"/>
</dbReference>
<dbReference type="InterPro" id="IPR002139">
    <property type="entry name" value="Ribo/fructo_kinase"/>
</dbReference>
<name>X1R8P3_9ZZZZ</name>
<organism evidence="3">
    <name type="scientific">marine sediment metagenome</name>
    <dbReference type="NCBI Taxonomy" id="412755"/>
    <lineage>
        <taxon>unclassified sequences</taxon>
        <taxon>metagenomes</taxon>
        <taxon>ecological metagenomes</taxon>
    </lineage>
</organism>
<evidence type="ECO:0000256" key="2">
    <source>
        <dbReference type="ARBA" id="ARBA00022777"/>
    </source>
</evidence>
<dbReference type="Gene3D" id="3.40.1190.20">
    <property type="match status" value="1"/>
</dbReference>
<evidence type="ECO:0000313" key="3">
    <source>
        <dbReference type="EMBL" id="GAI59500.1"/>
    </source>
</evidence>
<dbReference type="GO" id="GO:0016301">
    <property type="term" value="F:kinase activity"/>
    <property type="evidence" value="ECO:0007669"/>
    <property type="project" value="UniProtKB-KW"/>
</dbReference>
<feature type="non-terminal residue" evidence="3">
    <location>
        <position position="41"/>
    </location>
</feature>
<protein>
    <recommendedName>
        <fullName evidence="4">Carbohydrate kinase PfkB domain-containing protein</fullName>
    </recommendedName>
</protein>